<evidence type="ECO:0000313" key="2">
    <source>
        <dbReference type="Proteomes" id="UP001291653"/>
    </source>
</evidence>
<reference evidence="1 2" key="1">
    <citation type="submission" date="2022-10" db="EMBL/GenBank/DDBJ databases">
        <title>Draft genome sequence of Streptomyces sp. YSPA8.</title>
        <authorList>
            <person name="Moriuchi R."/>
            <person name="Dohra H."/>
            <person name="Yamamura H."/>
            <person name="Kodani S."/>
        </authorList>
    </citation>
    <scope>NUCLEOTIDE SEQUENCE [LARGE SCALE GENOMIC DNA]</scope>
    <source>
        <strain evidence="1 2">YSPA8</strain>
    </source>
</reference>
<dbReference type="EMBL" id="BSBI01000013">
    <property type="protein sequence ID" value="GLF98162.1"/>
    <property type="molecule type" value="Genomic_DNA"/>
</dbReference>
<proteinExistence type="predicted"/>
<sequence>MTWSAPTAVPRFPPQQLAGHRAVDVEAAVPGWQQRADLRVRAVTEHEPCTGRVT</sequence>
<evidence type="ECO:0000313" key="1">
    <source>
        <dbReference type="EMBL" id="GLF98162.1"/>
    </source>
</evidence>
<gene>
    <name evidence="1" type="ORF">SYYSPA8_27715</name>
</gene>
<dbReference type="RefSeq" id="WP_323450148.1">
    <property type="nucleotide sequence ID" value="NZ_BSBI01000013.1"/>
</dbReference>
<accession>A0ABQ5P6E2</accession>
<keyword evidence="2" id="KW-1185">Reference proteome</keyword>
<organism evidence="1 2">
    <name type="scientific">Streptomyces yaizuensis</name>
    <dbReference type="NCBI Taxonomy" id="2989713"/>
    <lineage>
        <taxon>Bacteria</taxon>
        <taxon>Bacillati</taxon>
        <taxon>Actinomycetota</taxon>
        <taxon>Actinomycetes</taxon>
        <taxon>Kitasatosporales</taxon>
        <taxon>Streptomycetaceae</taxon>
        <taxon>Streptomyces</taxon>
    </lineage>
</organism>
<dbReference type="Proteomes" id="UP001291653">
    <property type="component" value="Unassembled WGS sequence"/>
</dbReference>
<name>A0ABQ5P6E2_9ACTN</name>
<protein>
    <submittedName>
        <fullName evidence="1">Uncharacterized protein</fullName>
    </submittedName>
</protein>
<comment type="caution">
    <text evidence="1">The sequence shown here is derived from an EMBL/GenBank/DDBJ whole genome shotgun (WGS) entry which is preliminary data.</text>
</comment>